<keyword evidence="3" id="KW-0813">Transport</keyword>
<dbReference type="STRING" id="200324.A0A2N5RYX9"/>
<feature type="region of interest" description="Disordered" evidence="8">
    <location>
        <begin position="576"/>
        <end position="637"/>
    </location>
</feature>
<feature type="transmembrane region" description="Helical" evidence="9">
    <location>
        <begin position="360"/>
        <end position="380"/>
    </location>
</feature>
<feature type="region of interest" description="Disordered" evidence="8">
    <location>
        <begin position="69"/>
        <end position="272"/>
    </location>
</feature>
<dbReference type="GO" id="GO:0005774">
    <property type="term" value="C:vacuolar membrane"/>
    <property type="evidence" value="ECO:0007669"/>
    <property type="project" value="TreeGrafter"/>
</dbReference>
<feature type="transmembrane region" description="Helical" evidence="9">
    <location>
        <begin position="649"/>
        <end position="666"/>
    </location>
</feature>
<protein>
    <recommendedName>
        <fullName evidence="10">Amino acid transporter transmembrane domain-containing protein</fullName>
    </recommendedName>
</protein>
<proteinExistence type="inferred from homology"/>
<evidence type="ECO:0000256" key="1">
    <source>
        <dbReference type="ARBA" id="ARBA00004141"/>
    </source>
</evidence>
<feature type="transmembrane region" description="Helical" evidence="9">
    <location>
        <begin position="672"/>
        <end position="696"/>
    </location>
</feature>
<feature type="compositionally biased region" description="Polar residues" evidence="8">
    <location>
        <begin position="597"/>
        <end position="608"/>
    </location>
</feature>
<keyword evidence="4 9" id="KW-0812">Transmembrane</keyword>
<evidence type="ECO:0000313" key="12">
    <source>
        <dbReference type="Proteomes" id="UP000235388"/>
    </source>
</evidence>
<evidence type="ECO:0000256" key="2">
    <source>
        <dbReference type="ARBA" id="ARBA00008066"/>
    </source>
</evidence>
<dbReference type="InterPro" id="IPR013057">
    <property type="entry name" value="AA_transpt_TM"/>
</dbReference>
<evidence type="ECO:0000256" key="3">
    <source>
        <dbReference type="ARBA" id="ARBA00022448"/>
    </source>
</evidence>
<feature type="region of interest" description="Disordered" evidence="8">
    <location>
        <begin position="1"/>
        <end position="24"/>
    </location>
</feature>
<dbReference type="Proteomes" id="UP000235388">
    <property type="component" value="Unassembled WGS sequence"/>
</dbReference>
<keyword evidence="7 9" id="KW-0472">Membrane</keyword>
<keyword evidence="5" id="KW-0029">Amino-acid transport</keyword>
<dbReference type="PANTHER" id="PTHR22950">
    <property type="entry name" value="AMINO ACID TRANSPORTER"/>
    <property type="match status" value="1"/>
</dbReference>
<feature type="transmembrane region" description="Helical" evidence="9">
    <location>
        <begin position="419"/>
        <end position="438"/>
    </location>
</feature>
<feature type="compositionally biased region" description="Basic and acidic residues" evidence="8">
    <location>
        <begin position="86"/>
        <end position="105"/>
    </location>
</feature>
<feature type="transmembrane region" description="Helical" evidence="9">
    <location>
        <begin position="386"/>
        <end position="407"/>
    </location>
</feature>
<accession>A0A2N5RYX9</accession>
<organism evidence="11 12">
    <name type="scientific">Puccinia coronata f. sp. avenae</name>
    <dbReference type="NCBI Taxonomy" id="200324"/>
    <lineage>
        <taxon>Eukaryota</taxon>
        <taxon>Fungi</taxon>
        <taxon>Dikarya</taxon>
        <taxon>Basidiomycota</taxon>
        <taxon>Pucciniomycotina</taxon>
        <taxon>Pucciniomycetes</taxon>
        <taxon>Pucciniales</taxon>
        <taxon>Pucciniaceae</taxon>
        <taxon>Puccinia</taxon>
    </lineage>
</organism>
<dbReference type="PANTHER" id="PTHR22950:SF692">
    <property type="entry name" value="TRANSMEMBRANE AMINO ACID TRANSPORTER FAMILY PROTEIN"/>
    <property type="match status" value="1"/>
</dbReference>
<dbReference type="EMBL" id="PGCJ01001348">
    <property type="protein sequence ID" value="PLW06142.1"/>
    <property type="molecule type" value="Genomic_DNA"/>
</dbReference>
<feature type="compositionally biased region" description="Polar residues" evidence="8">
    <location>
        <begin position="197"/>
        <end position="206"/>
    </location>
</feature>
<feature type="compositionally biased region" description="Polar residues" evidence="8">
    <location>
        <begin position="143"/>
        <end position="170"/>
    </location>
</feature>
<name>A0A2N5RYX9_9BASI</name>
<evidence type="ECO:0000259" key="10">
    <source>
        <dbReference type="Pfam" id="PF01490"/>
    </source>
</evidence>
<dbReference type="Pfam" id="PF01490">
    <property type="entry name" value="Aa_trans"/>
    <property type="match status" value="1"/>
</dbReference>
<evidence type="ECO:0000256" key="9">
    <source>
        <dbReference type="SAM" id="Phobius"/>
    </source>
</evidence>
<comment type="similarity">
    <text evidence="2">Belongs to the amino acid/polyamine transporter 2 family.</text>
</comment>
<dbReference type="OrthoDB" id="2499304at2759"/>
<evidence type="ECO:0000256" key="6">
    <source>
        <dbReference type="ARBA" id="ARBA00022989"/>
    </source>
</evidence>
<feature type="compositionally biased region" description="Polar residues" evidence="8">
    <location>
        <begin position="247"/>
        <end position="262"/>
    </location>
</feature>
<evidence type="ECO:0000256" key="7">
    <source>
        <dbReference type="ARBA" id="ARBA00023136"/>
    </source>
</evidence>
<feature type="transmembrane region" description="Helical" evidence="9">
    <location>
        <begin position="303"/>
        <end position="326"/>
    </location>
</feature>
<keyword evidence="6 9" id="KW-1133">Transmembrane helix</keyword>
<feature type="compositionally biased region" description="Polar residues" evidence="8">
    <location>
        <begin position="1"/>
        <end position="15"/>
    </location>
</feature>
<feature type="domain" description="Amino acid transporter transmembrane" evidence="10">
    <location>
        <begin position="279"/>
        <end position="727"/>
    </location>
</feature>
<comment type="caution">
    <text evidence="11">The sequence shown here is derived from an EMBL/GenBank/DDBJ whole genome shotgun (WGS) entry which is preliminary data.</text>
</comment>
<feature type="transmembrane region" description="Helical" evidence="9">
    <location>
        <begin position="708"/>
        <end position="730"/>
    </location>
</feature>
<evidence type="ECO:0000256" key="5">
    <source>
        <dbReference type="ARBA" id="ARBA00022970"/>
    </source>
</evidence>
<keyword evidence="12" id="KW-1185">Reference proteome</keyword>
<evidence type="ECO:0000256" key="4">
    <source>
        <dbReference type="ARBA" id="ARBA00022692"/>
    </source>
</evidence>
<comment type="subcellular location">
    <subcellularLocation>
        <location evidence="1">Membrane</location>
        <topology evidence="1">Multi-pass membrane protein</topology>
    </subcellularLocation>
</comment>
<dbReference type="GO" id="GO:0015179">
    <property type="term" value="F:L-amino acid transmembrane transporter activity"/>
    <property type="evidence" value="ECO:0007669"/>
    <property type="project" value="TreeGrafter"/>
</dbReference>
<sequence length="735" mass="80039">MDHEQAPTNHDQSGASPHDSPVHSHLGYRSVIASSINLVQSYRRSQLFVGDNLPNSFRESSFNTHYLSSGTHRDFHDGTESEAGEDDRSYATFSDRDGQMERAQGDEDVLSEEEEEEDDDDEDDDRENLPSSFVPPNAFGSRRMTNTRSSRPGPSNFTRQWTRQTTSSIRSRPANYDADFPGGSPRLPIHNRALERTLTTESSQLISPKLSFPRYSSLPRPGESHGPGRRLSTARSSFRHRERPGSETESTAESQDPRQATLSHSSSSHSLRLAPAGGTSTFGQTLFNAFNILCGVGLLSEPLAFSAMGWIGGVLMFIFCGLSTNYTAKILARLMAEDRFLLTYNDICYKAFGRSMQYPIAGLFCLELFALSVALMVIFGDSLATIFPSVSADSFKIMAFCLVLPTVFMPFQFLSYTSLIGLVSSLTLVGAVVFDGLVKEDAPGSIFHPAKTSLSPSHRWGLSAGLMMSGFSGHSVMPSLAREMRNPQDFNRMVDYAYVAAGSMYMIVGLIGYLMFGDDVSQEITQDILRTPGYPKMINQFAIWMVGINPIAKFALCTRPLNVTIEHLLNLTSIEDASDPHGPPAQKRATPVPPGSQAKSPASNTGTNPAHPLTPHSTHSDLRGSYHDPAPGSTGKVTPAVLTKALGRTISRTVVTSLVVIVSIAMPNFERVMAFLGAFAAFVICTILPVSAEMIMTKGQGRSPTTKLINIVLLVVSVVMAVIGTTYSFLPSVHA</sequence>
<feature type="compositionally biased region" description="Acidic residues" evidence="8">
    <location>
        <begin position="106"/>
        <end position="126"/>
    </location>
</feature>
<feature type="transmembrane region" description="Helical" evidence="9">
    <location>
        <begin position="496"/>
        <end position="517"/>
    </location>
</feature>
<evidence type="ECO:0000313" key="11">
    <source>
        <dbReference type="EMBL" id="PLW06142.1"/>
    </source>
</evidence>
<reference evidence="11 12" key="1">
    <citation type="submission" date="2017-11" db="EMBL/GenBank/DDBJ databases">
        <title>De novo assembly and phasing of dikaryotic genomes from two isolates of Puccinia coronata f. sp. avenae, the causal agent of oat crown rust.</title>
        <authorList>
            <person name="Miller M.E."/>
            <person name="Zhang Y."/>
            <person name="Omidvar V."/>
            <person name="Sperschneider J."/>
            <person name="Schwessinger B."/>
            <person name="Raley C."/>
            <person name="Palmer J.M."/>
            <person name="Garnica D."/>
            <person name="Upadhyaya N."/>
            <person name="Rathjen J."/>
            <person name="Taylor J.M."/>
            <person name="Park R.F."/>
            <person name="Dodds P.N."/>
            <person name="Hirsch C.D."/>
            <person name="Kianian S.F."/>
            <person name="Figueroa M."/>
        </authorList>
    </citation>
    <scope>NUCLEOTIDE SEQUENCE [LARGE SCALE GENOMIC DNA]</scope>
    <source>
        <strain evidence="11">12NC29</strain>
    </source>
</reference>
<gene>
    <name evidence="11" type="ORF">PCANC_25176</name>
</gene>
<evidence type="ECO:0000256" key="8">
    <source>
        <dbReference type="SAM" id="MobiDB-lite"/>
    </source>
</evidence>
<dbReference type="AlphaFoldDB" id="A0A2N5RYX9"/>